<sequence>MQQDNITWIMNNTRENTDKLTELYKKYPHAIKEVYMKTFGNHETDHLLRAILSECKGLEKLTCEKIGEAFSPIESPVSNQILSSSLIALRLIVTEIQPEALSVYSYAFPELRNLIIESFYFDEIPPVFEIDMSKAKFSHLQIHLDSDLFIPDGCESEVKEVVLEITSQKSSPTRFLTNFAAPNQMKEFTANKEYGRKFVINCADIDFLSLSIDKTHVLKKYQLLL</sequence>
<accession>A0A2G4T711</accession>
<keyword evidence="2" id="KW-1185">Reference proteome</keyword>
<organism evidence="1 2">
    <name type="scientific">Rhizopus microsporus ATCC 52813</name>
    <dbReference type="NCBI Taxonomy" id="1340429"/>
    <lineage>
        <taxon>Eukaryota</taxon>
        <taxon>Fungi</taxon>
        <taxon>Fungi incertae sedis</taxon>
        <taxon>Mucoromycota</taxon>
        <taxon>Mucoromycotina</taxon>
        <taxon>Mucoromycetes</taxon>
        <taxon>Mucorales</taxon>
        <taxon>Mucorineae</taxon>
        <taxon>Rhizopodaceae</taxon>
        <taxon>Rhizopus</taxon>
    </lineage>
</organism>
<protein>
    <submittedName>
        <fullName evidence="1">Uncharacterized protein</fullName>
    </submittedName>
</protein>
<proteinExistence type="predicted"/>
<dbReference type="AlphaFoldDB" id="A0A2G4T711"/>
<dbReference type="Proteomes" id="UP000242254">
    <property type="component" value="Unassembled WGS sequence"/>
</dbReference>
<evidence type="ECO:0000313" key="2">
    <source>
        <dbReference type="Proteomes" id="UP000242254"/>
    </source>
</evidence>
<reference evidence="1 2" key="1">
    <citation type="journal article" date="2016" name="Proc. Natl. Acad. Sci. U.S.A.">
        <title>Lipid metabolic changes in an early divergent fungus govern the establishment of a mutualistic symbiosis with endobacteria.</title>
        <authorList>
            <person name="Lastovetsky O.A."/>
            <person name="Gaspar M.L."/>
            <person name="Mondo S.J."/>
            <person name="LaButti K.M."/>
            <person name="Sandor L."/>
            <person name="Grigoriev I.V."/>
            <person name="Henry S.A."/>
            <person name="Pawlowska T.E."/>
        </authorList>
    </citation>
    <scope>NUCLEOTIDE SEQUENCE [LARGE SCALE GENOMIC DNA]</scope>
    <source>
        <strain evidence="1 2">ATCC 52813</strain>
    </source>
</reference>
<dbReference type="RefSeq" id="XP_023470518.1">
    <property type="nucleotide sequence ID" value="XM_023611952.1"/>
</dbReference>
<name>A0A2G4T711_RHIZD</name>
<gene>
    <name evidence="1" type="ORF">RHIMIDRAFT_266868</name>
</gene>
<dbReference type="GeneID" id="35442941"/>
<dbReference type="EMBL" id="KZ303843">
    <property type="protein sequence ID" value="PHZ16810.1"/>
    <property type="molecule type" value="Genomic_DNA"/>
</dbReference>
<evidence type="ECO:0000313" key="1">
    <source>
        <dbReference type="EMBL" id="PHZ16810.1"/>
    </source>
</evidence>